<accession>A0A367FJI5</accession>
<protein>
    <submittedName>
        <fullName evidence="1">Uncharacterized protein</fullName>
    </submittedName>
</protein>
<dbReference type="Proteomes" id="UP000253094">
    <property type="component" value="Unassembled WGS sequence"/>
</dbReference>
<organism evidence="1 2">
    <name type="scientific">Sphaerisporangium album</name>
    <dbReference type="NCBI Taxonomy" id="509200"/>
    <lineage>
        <taxon>Bacteria</taxon>
        <taxon>Bacillati</taxon>
        <taxon>Actinomycetota</taxon>
        <taxon>Actinomycetes</taxon>
        <taxon>Streptosporangiales</taxon>
        <taxon>Streptosporangiaceae</taxon>
        <taxon>Sphaerisporangium</taxon>
    </lineage>
</organism>
<sequence length="706" mass="79688">MLRIDSVQTITGVQVYGDDHDPYVFYAVPEQPTFRVDDNGKPVFRFLRYRTPKKRRDGTYGGGFATFDVEFSLADTKRDIIMEELKRQVAAARGRPELVRLGTIQWAKGTAQLNMANISGDFVTSVFNPGSPSLYGKNITPFTVELTEEGAVLFEAALKGLGGFVQVVYEMSAWVRLPPLTGTATFDSSKYYDFVQTAKDDAGCGSDTFLNKIREDIWNSEILKVEVTSGMGTDERVRAQIRESLTRTLEDTVAKKMLEQLGHYDGDRTVLEDYETIRREYHKVKIDHFSYTITENAAALYPFNPRGTLPNIVSMIDPAQVGEYFQEIDLDHPFFRRLEVTARVNADFAALSIHSVDLHIDYQGRHSGDLHFSKEDEMLKFSCFKDGGPDEFTYRYRVNFKGASRPYDSPPDLVGKGNEITLNVDDTGLLMVDVEAGAIDARDFPLALVTVRYEPASGPAIEEQYAVTGDKKAYQLRRPIYEPRRAPVKYRIEYHDADGRTLTTGWQDTVRRIYVNTPFRDVKKIHASATGDLTAEIESVTVDISYTDAANDYTVTETFELRKTAASVDWEVPVIDFNAGQVTYSGYVRRYDGSIERIPPTVLEGDSLVVGETFGAVMDVQVVPDQVDFTQVALVTVELRYGDDQYQDVLVRPGETPEPWHVQLTSPSERRYRWSATYYMKDQTERTVPERQSTTAQLVLPALPPA</sequence>
<dbReference type="OrthoDB" id="1488684at2"/>
<dbReference type="EMBL" id="QOIL01000010">
    <property type="protein sequence ID" value="RCG29805.1"/>
    <property type="molecule type" value="Genomic_DNA"/>
</dbReference>
<proteinExistence type="predicted"/>
<keyword evidence="2" id="KW-1185">Reference proteome</keyword>
<evidence type="ECO:0000313" key="2">
    <source>
        <dbReference type="Proteomes" id="UP000253094"/>
    </source>
</evidence>
<reference evidence="1 2" key="1">
    <citation type="submission" date="2018-06" db="EMBL/GenBank/DDBJ databases">
        <title>Sphaerisporangium craniellae sp. nov., isolated from a marine sponge in the South China Sea.</title>
        <authorList>
            <person name="Li L."/>
        </authorList>
    </citation>
    <scope>NUCLEOTIDE SEQUENCE [LARGE SCALE GENOMIC DNA]</scope>
    <source>
        <strain evidence="1 2">CCTCC AA 208026</strain>
    </source>
</reference>
<comment type="caution">
    <text evidence="1">The sequence shown here is derived from an EMBL/GenBank/DDBJ whole genome shotgun (WGS) entry which is preliminary data.</text>
</comment>
<gene>
    <name evidence="1" type="ORF">DQ384_19765</name>
</gene>
<dbReference type="RefSeq" id="WP_114030314.1">
    <property type="nucleotide sequence ID" value="NZ_QOIL01000010.1"/>
</dbReference>
<evidence type="ECO:0000313" key="1">
    <source>
        <dbReference type="EMBL" id="RCG29805.1"/>
    </source>
</evidence>
<name>A0A367FJI5_9ACTN</name>
<dbReference type="AlphaFoldDB" id="A0A367FJI5"/>